<dbReference type="RefSeq" id="WP_229892013.1">
    <property type="nucleotide sequence ID" value="NZ_BMUU01000001.1"/>
</dbReference>
<protein>
    <recommendedName>
        <fullName evidence="1">Aminoglycoside phosphotransferase domain-containing protein</fullName>
    </recommendedName>
</protein>
<dbReference type="SUPFAM" id="SSF56112">
    <property type="entry name" value="Protein kinase-like (PK-like)"/>
    <property type="match status" value="1"/>
</dbReference>
<comment type="caution">
    <text evidence="2">The sequence shown here is derived from an EMBL/GenBank/DDBJ whole genome shotgun (WGS) entry which is preliminary data.</text>
</comment>
<reference evidence="3" key="1">
    <citation type="journal article" date="2019" name="Int. J. Syst. Evol. Microbiol.">
        <title>The Global Catalogue of Microorganisms (GCM) 10K type strain sequencing project: providing services to taxonomists for standard genome sequencing and annotation.</title>
        <authorList>
            <consortium name="The Broad Institute Genomics Platform"/>
            <consortium name="The Broad Institute Genome Sequencing Center for Infectious Disease"/>
            <person name="Wu L."/>
            <person name="Ma J."/>
        </authorList>
    </citation>
    <scope>NUCLEOTIDE SEQUENCE [LARGE SCALE GENOMIC DNA]</scope>
    <source>
        <strain evidence="3">JCM 4594</strain>
    </source>
</reference>
<evidence type="ECO:0000313" key="2">
    <source>
        <dbReference type="EMBL" id="GGY13737.1"/>
    </source>
</evidence>
<sequence length="292" mass="31459">MTGNAIARMTGPAEVVSDLSWPGTSTTVLRLRAACGRQMILKGNTSTDSFQREHTALSLWTPALGASAPQLLDADEDAQLLLMTPVIGAPLQSLTLTPRQERHAYGQAGALLAQFHTTAPRTVLPSFGTDRAAYIRAQLGNRTAPLTGADLTVLDEALHLLESLAAQQAQPSHLDFTGRNILWDTGAGVIDFETSRHEAVGRDFLRITQRTLYHRRDLRTAFYQGYGREPDPAEAELMRICTVTDAAAIIVTATARGQHAFAGEARSILTAAVAHWPDPAPGTAIPHGRRAL</sequence>
<dbReference type="InterPro" id="IPR002575">
    <property type="entry name" value="Aminoglycoside_PTrfase"/>
</dbReference>
<dbReference type="InterPro" id="IPR011009">
    <property type="entry name" value="Kinase-like_dom_sf"/>
</dbReference>
<accession>A0ABQ2ZH94</accession>
<name>A0ABQ2ZH94_9ACTN</name>
<feature type="domain" description="Aminoglycoside phosphotransferase" evidence="1">
    <location>
        <begin position="37"/>
        <end position="233"/>
    </location>
</feature>
<keyword evidence="3" id="KW-1185">Reference proteome</keyword>
<dbReference type="EMBL" id="BMUU01000001">
    <property type="protein sequence ID" value="GGY13737.1"/>
    <property type="molecule type" value="Genomic_DNA"/>
</dbReference>
<dbReference type="GeneID" id="96288186"/>
<evidence type="ECO:0000259" key="1">
    <source>
        <dbReference type="Pfam" id="PF01636"/>
    </source>
</evidence>
<evidence type="ECO:0000313" key="3">
    <source>
        <dbReference type="Proteomes" id="UP000600946"/>
    </source>
</evidence>
<dbReference type="Pfam" id="PF01636">
    <property type="entry name" value="APH"/>
    <property type="match status" value="1"/>
</dbReference>
<dbReference type="Gene3D" id="3.90.1200.10">
    <property type="match status" value="1"/>
</dbReference>
<proteinExistence type="predicted"/>
<gene>
    <name evidence="2" type="ORF">GCM10010326_01310</name>
</gene>
<organism evidence="2 3">
    <name type="scientific">Streptomyces xanthochromogenes</name>
    <dbReference type="NCBI Taxonomy" id="67384"/>
    <lineage>
        <taxon>Bacteria</taxon>
        <taxon>Bacillati</taxon>
        <taxon>Actinomycetota</taxon>
        <taxon>Actinomycetes</taxon>
        <taxon>Kitasatosporales</taxon>
        <taxon>Streptomycetaceae</taxon>
        <taxon>Streptomyces</taxon>
    </lineage>
</organism>
<dbReference type="Proteomes" id="UP000600946">
    <property type="component" value="Unassembled WGS sequence"/>
</dbReference>